<evidence type="ECO:0000313" key="9">
    <source>
        <dbReference type="Proteomes" id="UP000292110"/>
    </source>
</evidence>
<comment type="caution">
    <text evidence="8">The sequence shown here is derived from an EMBL/GenBank/DDBJ whole genome shotgun (WGS) entry which is preliminary data.</text>
</comment>
<evidence type="ECO:0000256" key="4">
    <source>
        <dbReference type="ARBA" id="ARBA00023027"/>
    </source>
</evidence>
<reference evidence="8 9" key="1">
    <citation type="submission" date="2019-02" db="EMBL/GenBank/DDBJ databases">
        <title>The draft genome of Acinetobacter halotolerans strain JCM 31009.</title>
        <authorList>
            <person name="Qin J."/>
            <person name="Feng Y."/>
            <person name="Nemec A."/>
            <person name="Zong Z."/>
        </authorList>
    </citation>
    <scope>NUCLEOTIDE SEQUENCE [LARGE SCALE GENOMIC DNA]</scope>
    <source>
        <strain evidence="8 9">JCM 31009</strain>
    </source>
</reference>
<comment type="catalytic activity">
    <reaction evidence="6">
        <text>2 a quinone + NADH + H(+) = 2 a 1,4-benzosemiquinone + NAD(+)</text>
        <dbReference type="Rhea" id="RHEA:65952"/>
        <dbReference type="ChEBI" id="CHEBI:15378"/>
        <dbReference type="ChEBI" id="CHEBI:57540"/>
        <dbReference type="ChEBI" id="CHEBI:57945"/>
        <dbReference type="ChEBI" id="CHEBI:132124"/>
        <dbReference type="ChEBI" id="CHEBI:134225"/>
    </reaction>
</comment>
<organism evidence="8 9">
    <name type="scientific">Acinetobacter halotolerans</name>
    <dbReference type="NCBI Taxonomy" id="1752076"/>
    <lineage>
        <taxon>Bacteria</taxon>
        <taxon>Pseudomonadati</taxon>
        <taxon>Pseudomonadota</taxon>
        <taxon>Gammaproteobacteria</taxon>
        <taxon>Moraxellales</taxon>
        <taxon>Moraxellaceae</taxon>
        <taxon>Acinetobacter</taxon>
    </lineage>
</organism>
<keyword evidence="2 6" id="KW-0288">FMN</keyword>
<dbReference type="Proteomes" id="UP000292110">
    <property type="component" value="Unassembled WGS sequence"/>
</dbReference>
<dbReference type="EMBL" id="SGIM01000011">
    <property type="protein sequence ID" value="RZF50483.1"/>
    <property type="molecule type" value="Genomic_DNA"/>
</dbReference>
<evidence type="ECO:0000256" key="5">
    <source>
        <dbReference type="ARBA" id="ARBA00048542"/>
    </source>
</evidence>
<evidence type="ECO:0000256" key="6">
    <source>
        <dbReference type="HAMAP-Rule" id="MF_01216"/>
    </source>
</evidence>
<comment type="function">
    <text evidence="6">Also exhibits azoreductase activity. Catalyzes the reductive cleavage of the azo bond in aromatic azo compounds to the corresponding amines.</text>
</comment>
<comment type="cofactor">
    <cofactor evidence="6">
        <name>FMN</name>
        <dbReference type="ChEBI" id="CHEBI:58210"/>
    </cofactor>
    <text evidence="6">Binds 1 FMN per subunit.</text>
</comment>
<dbReference type="Gene3D" id="3.40.50.360">
    <property type="match status" value="1"/>
</dbReference>
<comment type="subunit">
    <text evidence="6">Homodimer.</text>
</comment>
<gene>
    <name evidence="6" type="primary">azoR</name>
    <name evidence="8" type="ORF">EXE30_12995</name>
</gene>
<dbReference type="InterPro" id="IPR050104">
    <property type="entry name" value="FMN-dep_NADH:Q_OxRdtase_AzoR1"/>
</dbReference>
<evidence type="ECO:0000259" key="7">
    <source>
        <dbReference type="Pfam" id="PF02525"/>
    </source>
</evidence>
<keyword evidence="3 6" id="KW-0560">Oxidoreductase</keyword>
<proteinExistence type="inferred from homology"/>
<accession>A0A4Q6X789</accession>
<dbReference type="GO" id="GO:0016652">
    <property type="term" value="F:oxidoreductase activity, acting on NAD(P)H as acceptor"/>
    <property type="evidence" value="ECO:0007669"/>
    <property type="project" value="UniProtKB-UniRule"/>
</dbReference>
<evidence type="ECO:0000313" key="8">
    <source>
        <dbReference type="EMBL" id="RZF50483.1"/>
    </source>
</evidence>
<comment type="similarity">
    <text evidence="6">Belongs to the azoreductase type 1 family.</text>
</comment>
<protein>
    <recommendedName>
        <fullName evidence="6">FMN dependent NADH:quinone oxidoreductase</fullName>
        <ecNumber evidence="6">1.6.5.-</ecNumber>
    </recommendedName>
    <alternativeName>
        <fullName evidence="6">Azo-dye reductase</fullName>
    </alternativeName>
    <alternativeName>
        <fullName evidence="6">FMN-dependent NADH-azo compound oxidoreductase</fullName>
    </alternativeName>
    <alternativeName>
        <fullName evidence="6">FMN-dependent NADH-azoreductase</fullName>
        <ecNumber evidence="6">1.7.1.17</ecNumber>
    </alternativeName>
</protein>
<dbReference type="HAMAP" id="MF_01216">
    <property type="entry name" value="Azoreductase_type1"/>
    <property type="match status" value="1"/>
</dbReference>
<feature type="binding site" evidence="6">
    <location>
        <position position="10"/>
    </location>
    <ligand>
        <name>FMN</name>
        <dbReference type="ChEBI" id="CHEBI:58210"/>
    </ligand>
</feature>
<dbReference type="GO" id="GO:0010181">
    <property type="term" value="F:FMN binding"/>
    <property type="evidence" value="ECO:0007669"/>
    <property type="project" value="UniProtKB-UniRule"/>
</dbReference>
<dbReference type="EC" id="1.7.1.17" evidence="6"/>
<dbReference type="InterPro" id="IPR029039">
    <property type="entry name" value="Flavoprotein-like_sf"/>
</dbReference>
<dbReference type="RefSeq" id="WP_130162761.1">
    <property type="nucleotide sequence ID" value="NZ_SGIM01000011.1"/>
</dbReference>
<keyword evidence="1 6" id="KW-0285">Flavoprotein</keyword>
<name>A0A4Q6X789_9GAMM</name>
<comment type="function">
    <text evidence="6">Quinone reductase that provides resistance to thiol-specific stress caused by electrophilic quinones.</text>
</comment>
<feature type="domain" description="Flavodoxin-like fold" evidence="7">
    <location>
        <begin position="19"/>
        <end position="213"/>
    </location>
</feature>
<comment type="caution">
    <text evidence="6">Lacks conserved residue(s) required for the propagation of feature annotation.</text>
</comment>
<dbReference type="EC" id="1.6.5.-" evidence="6"/>
<dbReference type="InterPro" id="IPR003680">
    <property type="entry name" value="Flavodoxin_fold"/>
</dbReference>
<keyword evidence="4 6" id="KW-0520">NAD</keyword>
<evidence type="ECO:0000256" key="1">
    <source>
        <dbReference type="ARBA" id="ARBA00022630"/>
    </source>
</evidence>
<comment type="catalytic activity">
    <reaction evidence="5">
        <text>N,N-dimethyl-1,4-phenylenediamine + anthranilate + 2 NAD(+) = 2-(4-dimethylaminophenyl)diazenylbenzoate + 2 NADH + 2 H(+)</text>
        <dbReference type="Rhea" id="RHEA:55872"/>
        <dbReference type="ChEBI" id="CHEBI:15378"/>
        <dbReference type="ChEBI" id="CHEBI:15783"/>
        <dbReference type="ChEBI" id="CHEBI:16567"/>
        <dbReference type="ChEBI" id="CHEBI:57540"/>
        <dbReference type="ChEBI" id="CHEBI:57945"/>
        <dbReference type="ChEBI" id="CHEBI:71579"/>
        <dbReference type="EC" id="1.7.1.17"/>
    </reaction>
    <physiologicalReaction direction="right-to-left" evidence="5">
        <dbReference type="Rhea" id="RHEA:55874"/>
    </physiologicalReaction>
</comment>
<evidence type="ECO:0000256" key="3">
    <source>
        <dbReference type="ARBA" id="ARBA00023002"/>
    </source>
</evidence>
<dbReference type="PANTHER" id="PTHR43741">
    <property type="entry name" value="FMN-DEPENDENT NADH-AZOREDUCTASE 1"/>
    <property type="match status" value="1"/>
</dbReference>
<dbReference type="GO" id="GO:0016655">
    <property type="term" value="F:oxidoreductase activity, acting on NAD(P)H, quinone or similar compound as acceptor"/>
    <property type="evidence" value="ECO:0007669"/>
    <property type="project" value="InterPro"/>
</dbReference>
<dbReference type="AlphaFoldDB" id="A0A4Q6X789"/>
<dbReference type="PANTHER" id="PTHR43741:SF2">
    <property type="entry name" value="FMN-DEPENDENT NADH:QUINONE OXIDOREDUCTASE"/>
    <property type="match status" value="1"/>
</dbReference>
<dbReference type="SUPFAM" id="SSF52218">
    <property type="entry name" value="Flavoproteins"/>
    <property type="match status" value="1"/>
</dbReference>
<dbReference type="GO" id="GO:0009055">
    <property type="term" value="F:electron transfer activity"/>
    <property type="evidence" value="ECO:0007669"/>
    <property type="project" value="UniProtKB-UniRule"/>
</dbReference>
<dbReference type="InterPro" id="IPR023048">
    <property type="entry name" value="NADH:quinone_OxRdtase_FMN_depd"/>
</dbReference>
<evidence type="ECO:0000256" key="2">
    <source>
        <dbReference type="ARBA" id="ARBA00022643"/>
    </source>
</evidence>
<keyword evidence="9" id="KW-1185">Reference proteome</keyword>
<feature type="binding site" evidence="6">
    <location>
        <begin position="23"/>
        <end position="25"/>
    </location>
    <ligand>
        <name>FMN</name>
        <dbReference type="ChEBI" id="CHEBI:58210"/>
    </ligand>
</feature>
<sequence>MTTLLHIDTSARSFYGEGEKHSSISKMLGQHFFAHWKNQHHHDQIIHRDLGAQPPNFVSQKWLEAVFTPASKRTEAHRVLLAESDQYIDEVARADIILITTPMYNYGMPAALKAWFDQVIRINKTFTFDLARGDFPLEPIFSNKTLILLSSCGEFGFGEGGIREHMNHLGTHIKVLSHYLGVDQFFEIRSEYQEFGDNRHEGSILSAKQKIEKLVSELTTTQSKKMLTA</sequence>
<dbReference type="Pfam" id="PF02525">
    <property type="entry name" value="Flavodoxin_2"/>
    <property type="match status" value="1"/>
</dbReference>